<feature type="domain" description="Alpha-glutamyl/putrescinyl thymine pyrophosphorylase clade 3" evidence="1">
    <location>
        <begin position="34"/>
        <end position="313"/>
    </location>
</feature>
<comment type="caution">
    <text evidence="2">The sequence shown here is derived from an EMBL/GenBank/DDBJ whole genome shotgun (WGS) entry which is preliminary data.</text>
</comment>
<reference evidence="3" key="1">
    <citation type="journal article" date="2019" name="Int. J. Syst. Evol. Microbiol.">
        <title>The Global Catalogue of Microorganisms (GCM) 10K type strain sequencing project: providing services to taxonomists for standard genome sequencing and annotation.</title>
        <authorList>
            <consortium name="The Broad Institute Genomics Platform"/>
            <consortium name="The Broad Institute Genome Sequencing Center for Infectious Disease"/>
            <person name="Wu L."/>
            <person name="Ma J."/>
        </authorList>
    </citation>
    <scope>NUCLEOTIDE SEQUENCE [LARGE SCALE GENOMIC DNA]</scope>
    <source>
        <strain evidence="3">JCM 4087</strain>
    </source>
</reference>
<keyword evidence="3" id="KW-1185">Reference proteome</keyword>
<dbReference type="EMBL" id="JBHSPH010000002">
    <property type="protein sequence ID" value="MFC5862511.1"/>
    <property type="molecule type" value="Genomic_DNA"/>
</dbReference>
<name>A0ABW1EDY0_9BACT</name>
<dbReference type="Proteomes" id="UP001596091">
    <property type="component" value="Unassembled WGS sequence"/>
</dbReference>
<dbReference type="InterPro" id="IPR041271">
    <property type="entry name" value="AGPT-Pplase3"/>
</dbReference>
<evidence type="ECO:0000259" key="1">
    <source>
        <dbReference type="Pfam" id="PF18746"/>
    </source>
</evidence>
<organism evidence="2 3">
    <name type="scientific">Acidicapsa dinghuensis</name>
    <dbReference type="NCBI Taxonomy" id="2218256"/>
    <lineage>
        <taxon>Bacteria</taxon>
        <taxon>Pseudomonadati</taxon>
        <taxon>Acidobacteriota</taxon>
        <taxon>Terriglobia</taxon>
        <taxon>Terriglobales</taxon>
        <taxon>Acidobacteriaceae</taxon>
        <taxon>Acidicapsa</taxon>
    </lineage>
</organism>
<proteinExistence type="predicted"/>
<protein>
    <recommendedName>
        <fullName evidence="1">Alpha-glutamyl/putrescinyl thymine pyrophosphorylase clade 3 domain-containing protein</fullName>
    </recommendedName>
</protein>
<evidence type="ECO:0000313" key="3">
    <source>
        <dbReference type="Proteomes" id="UP001596091"/>
    </source>
</evidence>
<sequence>MRTEDRALGKQLSTDLRRYSEEIERLPGIEDDAALNTFIFQVIESIRRIRFIEEVAKRDISSERRNPASELFDPIRAAILEKRAGNFEEACWLVFLFTHFGKNLRSGYRLLRDVYGRLGEYPRWTWDETRNDAFGFRRWLDANLTELRSGAVHRAFGNHRKYQSLDPWKANGTGAAIESYVIWVMGYGSHQELFQVAAKTTHDDSEKSFRYLYESMTAVISFGRTARFDYLSMIGKLKLANIRPDSVHLGSATGPVDGASLLFGGSQKMDITRKQLETSADQLSEYLHLDKQIMEDSLCNWQKSPTVPIAFRG</sequence>
<dbReference type="Pfam" id="PF18746">
    <property type="entry name" value="aGPT-Pplase3"/>
    <property type="match status" value="1"/>
</dbReference>
<gene>
    <name evidence="2" type="ORF">ACFPT7_09440</name>
</gene>
<dbReference type="RefSeq" id="WP_263335906.1">
    <property type="nucleotide sequence ID" value="NZ_JAGSYH010000003.1"/>
</dbReference>
<accession>A0ABW1EDY0</accession>
<evidence type="ECO:0000313" key="2">
    <source>
        <dbReference type="EMBL" id="MFC5862511.1"/>
    </source>
</evidence>